<proteinExistence type="predicted"/>
<feature type="chain" id="PRO_5009744045" evidence="1">
    <location>
        <begin position="23"/>
        <end position="107"/>
    </location>
</feature>
<evidence type="ECO:0000313" key="2">
    <source>
        <dbReference type="EMBL" id="CDZ76149.1"/>
    </source>
</evidence>
<keyword evidence="1" id="KW-0732">Signal</keyword>
<name>A0A078KWM3_9GAMM</name>
<evidence type="ECO:0000256" key="1">
    <source>
        <dbReference type="SAM" id="SignalP"/>
    </source>
</evidence>
<evidence type="ECO:0000313" key="3">
    <source>
        <dbReference type="Proteomes" id="UP000044071"/>
    </source>
</evidence>
<dbReference type="eggNOG" id="ENOG5030ZP9">
    <property type="taxonomic scope" value="Bacteria"/>
</dbReference>
<dbReference type="AlphaFoldDB" id="A0A078KWM3"/>
<gene>
    <name evidence="2" type="ORF">BN59_00415</name>
</gene>
<protein>
    <submittedName>
        <fullName evidence="2">Uncharacterized protein</fullName>
    </submittedName>
</protein>
<dbReference type="PROSITE" id="PS51257">
    <property type="entry name" value="PROKAR_LIPOPROTEIN"/>
    <property type="match status" value="1"/>
</dbReference>
<dbReference type="EMBL" id="CCSB01000001">
    <property type="protein sequence ID" value="CDZ76149.1"/>
    <property type="molecule type" value="Genomic_DNA"/>
</dbReference>
<organism evidence="2 3">
    <name type="scientific">Legionella massiliensis</name>
    <dbReference type="NCBI Taxonomy" id="1034943"/>
    <lineage>
        <taxon>Bacteria</taxon>
        <taxon>Pseudomonadati</taxon>
        <taxon>Pseudomonadota</taxon>
        <taxon>Gammaproteobacteria</taxon>
        <taxon>Legionellales</taxon>
        <taxon>Legionellaceae</taxon>
        <taxon>Legionella</taxon>
    </lineage>
</organism>
<keyword evidence="3" id="KW-1185">Reference proteome</keyword>
<accession>A0A078KWM3</accession>
<reference evidence="2 3" key="1">
    <citation type="submission" date="2014-06" db="EMBL/GenBank/DDBJ databases">
        <authorList>
            <person name="Urmite Genomes Urmite Genomes"/>
        </authorList>
    </citation>
    <scope>NUCLEOTIDE SEQUENCE [LARGE SCALE GENOMIC DNA]</scope>
</reference>
<feature type="signal peptide" evidence="1">
    <location>
        <begin position="1"/>
        <end position="22"/>
    </location>
</feature>
<sequence>MKGLIKKLFSVLLVISSCVGYANNKIVVTGKPVILLPEANYYVFPKTYSPVRSYHLVNISGDNRVCFITPQPDLASLDTLKIYIVLNDKKFLWFCYRYSPQFFTMDY</sequence>
<dbReference type="Proteomes" id="UP000044071">
    <property type="component" value="Unassembled WGS sequence"/>
</dbReference>
<dbReference type="RefSeq" id="WP_141650405.1">
    <property type="nucleotide sequence ID" value="NZ_CCVW01000001.1"/>
</dbReference>
<dbReference type="STRING" id="1034943.BN59_00415"/>